<feature type="compositionally biased region" description="Low complexity" evidence="2">
    <location>
        <begin position="89"/>
        <end position="101"/>
    </location>
</feature>
<dbReference type="Proteomes" id="UP001151760">
    <property type="component" value="Unassembled WGS sequence"/>
</dbReference>
<evidence type="ECO:0000313" key="4">
    <source>
        <dbReference type="Proteomes" id="UP001151760"/>
    </source>
</evidence>
<organism evidence="3 4">
    <name type="scientific">Tanacetum coccineum</name>
    <dbReference type="NCBI Taxonomy" id="301880"/>
    <lineage>
        <taxon>Eukaryota</taxon>
        <taxon>Viridiplantae</taxon>
        <taxon>Streptophyta</taxon>
        <taxon>Embryophyta</taxon>
        <taxon>Tracheophyta</taxon>
        <taxon>Spermatophyta</taxon>
        <taxon>Magnoliopsida</taxon>
        <taxon>eudicotyledons</taxon>
        <taxon>Gunneridae</taxon>
        <taxon>Pentapetalae</taxon>
        <taxon>asterids</taxon>
        <taxon>campanulids</taxon>
        <taxon>Asterales</taxon>
        <taxon>Asteraceae</taxon>
        <taxon>Asteroideae</taxon>
        <taxon>Anthemideae</taxon>
        <taxon>Anthemidinae</taxon>
        <taxon>Tanacetum</taxon>
    </lineage>
</organism>
<evidence type="ECO:0000313" key="3">
    <source>
        <dbReference type="EMBL" id="GJT94110.1"/>
    </source>
</evidence>
<accession>A0ABQ5I3C3</accession>
<evidence type="ECO:0000256" key="1">
    <source>
        <dbReference type="SAM" id="Coils"/>
    </source>
</evidence>
<gene>
    <name evidence="3" type="ORF">Tco_1082955</name>
</gene>
<evidence type="ECO:0000256" key="2">
    <source>
        <dbReference type="SAM" id="MobiDB-lite"/>
    </source>
</evidence>
<dbReference type="EMBL" id="BQNB010020264">
    <property type="protein sequence ID" value="GJT94110.1"/>
    <property type="molecule type" value="Genomic_DNA"/>
</dbReference>
<reference evidence="3" key="1">
    <citation type="journal article" date="2022" name="Int. J. Mol. Sci.">
        <title>Draft Genome of Tanacetum Coccineum: Genomic Comparison of Closely Related Tanacetum-Family Plants.</title>
        <authorList>
            <person name="Yamashiro T."/>
            <person name="Shiraishi A."/>
            <person name="Nakayama K."/>
            <person name="Satake H."/>
        </authorList>
    </citation>
    <scope>NUCLEOTIDE SEQUENCE</scope>
</reference>
<proteinExistence type="predicted"/>
<keyword evidence="4" id="KW-1185">Reference proteome</keyword>
<keyword evidence="1" id="KW-0175">Coiled coil</keyword>
<reference evidence="3" key="2">
    <citation type="submission" date="2022-01" db="EMBL/GenBank/DDBJ databases">
        <authorList>
            <person name="Yamashiro T."/>
            <person name="Shiraishi A."/>
            <person name="Satake H."/>
            <person name="Nakayama K."/>
        </authorList>
    </citation>
    <scope>NUCLEOTIDE SEQUENCE</scope>
</reference>
<feature type="region of interest" description="Disordered" evidence="2">
    <location>
        <begin position="89"/>
        <end position="155"/>
    </location>
</feature>
<feature type="compositionally biased region" description="Pro residues" evidence="2">
    <location>
        <begin position="102"/>
        <end position="113"/>
    </location>
</feature>
<feature type="coiled-coil region" evidence="1">
    <location>
        <begin position="163"/>
        <end position="190"/>
    </location>
</feature>
<sequence length="310" mass="33581">MAALHYKDDHNKAAYLEKSQGSEGYHQILDFLNGSSLRFLQLILGIQTTDPTPKAIGVFSSKLFTNMKLKFEGDHMPLLAAMLPRENMGAGASVPAGDGSSSPPPPLVTPQPSPRTEETNPSPFIEDDNAGGDFYVSPNGPMKLHPTQVKLPHAGGAEEPDALTILSSKLDRCIDQIRALETELKDTKKTLGGAVLTLVGRVKHLEVRLKKRKRTVVLSDSEDEEGVRKDDLDIKALQVLANVSLASAQTVEAAFSLSQAAKDAQCQATDTSQGFQRTRPKRRLWKLSDVPAFDRFRANVSVGGVGISRG</sequence>
<name>A0ABQ5I3C3_9ASTR</name>
<comment type="caution">
    <text evidence="3">The sequence shown here is derived from an EMBL/GenBank/DDBJ whole genome shotgun (WGS) entry which is preliminary data.</text>
</comment>
<protein>
    <submittedName>
        <fullName evidence="3">Uncharacterized protein</fullName>
    </submittedName>
</protein>